<dbReference type="AlphaFoldDB" id="A0A840Y3K4"/>
<dbReference type="InterPro" id="IPR036390">
    <property type="entry name" value="WH_DNA-bd_sf"/>
</dbReference>
<dbReference type="GO" id="GO:0003677">
    <property type="term" value="F:DNA binding"/>
    <property type="evidence" value="ECO:0007669"/>
    <property type="project" value="UniProtKB-KW"/>
</dbReference>
<feature type="domain" description="HTH gntR-type" evidence="4">
    <location>
        <begin position="33"/>
        <end position="100"/>
    </location>
</feature>
<evidence type="ECO:0000256" key="2">
    <source>
        <dbReference type="ARBA" id="ARBA00023125"/>
    </source>
</evidence>
<dbReference type="PANTHER" id="PTHR43537:SF45">
    <property type="entry name" value="GNTR FAMILY REGULATORY PROTEIN"/>
    <property type="match status" value="1"/>
</dbReference>
<gene>
    <name evidence="5" type="ORF">FHS87_002798</name>
</gene>
<name>A0A840Y3K4_9PROT</name>
<dbReference type="RefSeq" id="WP_184519346.1">
    <property type="nucleotide sequence ID" value="NZ_JACIJD010000012.1"/>
</dbReference>
<organism evidence="5 6">
    <name type="scientific">Muricoccus pecuniae</name>
    <dbReference type="NCBI Taxonomy" id="693023"/>
    <lineage>
        <taxon>Bacteria</taxon>
        <taxon>Pseudomonadati</taxon>
        <taxon>Pseudomonadota</taxon>
        <taxon>Alphaproteobacteria</taxon>
        <taxon>Acetobacterales</taxon>
        <taxon>Roseomonadaceae</taxon>
        <taxon>Muricoccus</taxon>
    </lineage>
</organism>
<dbReference type="InterPro" id="IPR008920">
    <property type="entry name" value="TF_FadR/GntR_C"/>
</dbReference>
<dbReference type="PANTHER" id="PTHR43537">
    <property type="entry name" value="TRANSCRIPTIONAL REGULATOR, GNTR FAMILY"/>
    <property type="match status" value="1"/>
</dbReference>
<comment type="caution">
    <text evidence="5">The sequence shown here is derived from an EMBL/GenBank/DDBJ whole genome shotgun (WGS) entry which is preliminary data.</text>
</comment>
<keyword evidence="1" id="KW-0805">Transcription regulation</keyword>
<keyword evidence="3" id="KW-0804">Transcription</keyword>
<dbReference type="Proteomes" id="UP000580654">
    <property type="component" value="Unassembled WGS sequence"/>
</dbReference>
<dbReference type="SMART" id="SM00345">
    <property type="entry name" value="HTH_GNTR"/>
    <property type="match status" value="1"/>
</dbReference>
<keyword evidence="2 5" id="KW-0238">DNA-binding</keyword>
<dbReference type="SUPFAM" id="SSF46785">
    <property type="entry name" value="Winged helix' DNA-binding domain"/>
    <property type="match status" value="1"/>
</dbReference>
<keyword evidence="6" id="KW-1185">Reference proteome</keyword>
<dbReference type="Gene3D" id="1.20.120.530">
    <property type="entry name" value="GntR ligand-binding domain-like"/>
    <property type="match status" value="1"/>
</dbReference>
<evidence type="ECO:0000313" key="6">
    <source>
        <dbReference type="Proteomes" id="UP000580654"/>
    </source>
</evidence>
<dbReference type="GO" id="GO:0003700">
    <property type="term" value="F:DNA-binding transcription factor activity"/>
    <property type="evidence" value="ECO:0007669"/>
    <property type="project" value="InterPro"/>
</dbReference>
<accession>A0A840Y3K4</accession>
<dbReference type="EMBL" id="JACIJD010000012">
    <property type="protein sequence ID" value="MBB5694746.1"/>
    <property type="molecule type" value="Genomic_DNA"/>
</dbReference>
<dbReference type="InterPro" id="IPR000524">
    <property type="entry name" value="Tscrpt_reg_HTH_GntR"/>
</dbReference>
<protein>
    <submittedName>
        <fullName evidence="5">DNA-binding GntR family transcriptional regulator</fullName>
    </submittedName>
</protein>
<evidence type="ECO:0000313" key="5">
    <source>
        <dbReference type="EMBL" id="MBB5694746.1"/>
    </source>
</evidence>
<dbReference type="SUPFAM" id="SSF48008">
    <property type="entry name" value="GntR ligand-binding domain-like"/>
    <property type="match status" value="1"/>
</dbReference>
<evidence type="ECO:0000256" key="1">
    <source>
        <dbReference type="ARBA" id="ARBA00023015"/>
    </source>
</evidence>
<sequence length="248" mass="26196">MNSLRSSDRAPAAPGAVLADTGLDGLAPLGRRKSAAEFAYEQLREAVISLSLPPGTVLARGAIAQRLGLSQTPVREALIRLQEERLVEVVPHSATRVSRIDLANAREAHFLRLSIELEIVRQLAQTPAPSLAGVLREGIARMRAALATEDHAGVAGADEAFHAALYLAAGVPGLRDLVHGWSGHLDRLRRLHLPSPGKAEAILADHEALAGAILAGDAARAEARLRQHLAGTFAEAEGLRAASPAYFS</sequence>
<dbReference type="Gene3D" id="1.10.10.10">
    <property type="entry name" value="Winged helix-like DNA-binding domain superfamily/Winged helix DNA-binding domain"/>
    <property type="match status" value="1"/>
</dbReference>
<evidence type="ECO:0000259" key="4">
    <source>
        <dbReference type="PROSITE" id="PS50949"/>
    </source>
</evidence>
<dbReference type="InterPro" id="IPR011711">
    <property type="entry name" value="GntR_C"/>
</dbReference>
<dbReference type="Pfam" id="PF00392">
    <property type="entry name" value="GntR"/>
    <property type="match status" value="1"/>
</dbReference>
<dbReference type="InterPro" id="IPR036388">
    <property type="entry name" value="WH-like_DNA-bd_sf"/>
</dbReference>
<dbReference type="PROSITE" id="PS50949">
    <property type="entry name" value="HTH_GNTR"/>
    <property type="match status" value="1"/>
</dbReference>
<proteinExistence type="predicted"/>
<dbReference type="Pfam" id="PF07729">
    <property type="entry name" value="FCD"/>
    <property type="match status" value="1"/>
</dbReference>
<dbReference type="SMART" id="SM00895">
    <property type="entry name" value="FCD"/>
    <property type="match status" value="1"/>
</dbReference>
<reference evidence="5 6" key="1">
    <citation type="submission" date="2020-08" db="EMBL/GenBank/DDBJ databases">
        <title>Genomic Encyclopedia of Type Strains, Phase IV (KMG-IV): sequencing the most valuable type-strain genomes for metagenomic binning, comparative biology and taxonomic classification.</title>
        <authorList>
            <person name="Goeker M."/>
        </authorList>
    </citation>
    <scope>NUCLEOTIDE SEQUENCE [LARGE SCALE GENOMIC DNA]</scope>
    <source>
        <strain evidence="5 6">DSM 25622</strain>
    </source>
</reference>
<evidence type="ECO:0000256" key="3">
    <source>
        <dbReference type="ARBA" id="ARBA00023163"/>
    </source>
</evidence>